<dbReference type="PANTHER" id="PTHR46252">
    <property type="entry name" value="BRORIN FAMILY MEMBER"/>
    <property type="match status" value="1"/>
</dbReference>
<organism evidence="3 4">
    <name type="scientific">Sinanodonta woodiana</name>
    <name type="common">Chinese pond mussel</name>
    <name type="synonym">Anodonta woodiana</name>
    <dbReference type="NCBI Taxonomy" id="1069815"/>
    <lineage>
        <taxon>Eukaryota</taxon>
        <taxon>Metazoa</taxon>
        <taxon>Spiralia</taxon>
        <taxon>Lophotrochozoa</taxon>
        <taxon>Mollusca</taxon>
        <taxon>Bivalvia</taxon>
        <taxon>Autobranchia</taxon>
        <taxon>Heteroconchia</taxon>
        <taxon>Palaeoheterodonta</taxon>
        <taxon>Unionida</taxon>
        <taxon>Unionoidea</taxon>
        <taxon>Unionidae</taxon>
        <taxon>Unioninae</taxon>
        <taxon>Sinanodonta</taxon>
    </lineage>
</organism>
<dbReference type="AlphaFoldDB" id="A0ABD3XD59"/>
<evidence type="ECO:0000259" key="2">
    <source>
        <dbReference type="PROSITE" id="PS50184"/>
    </source>
</evidence>
<sequence>MGFYQAGNCLALFLALMPVMCEAFDGCSGTNGKLYNIGDQMPSTHPCETDCICKGINDVRCNLNVCVTPPCANPIKIEGKCCPVCACEENGSLYKPGQVVSQEPCRQCTCQTNGQVECTTTTCPSLPCKYNVVLKEKCCPVCQCMRGYRRYLPGDIVVNSTCKPQVCQLDGSIKIEPVKCPDQQLQCADPVIPKGKCCPECPNGMTCAYGRNIIQYGDNKVIGTKLCRCEGYPWFPNAFCTEMNVSARLLKYFGNYLAPYKP</sequence>
<feature type="signal peptide" evidence="1">
    <location>
        <begin position="1"/>
        <end position="23"/>
    </location>
</feature>
<dbReference type="GO" id="GO:0045202">
    <property type="term" value="C:synapse"/>
    <property type="evidence" value="ECO:0007669"/>
    <property type="project" value="UniProtKB-SubCell"/>
</dbReference>
<name>A0ABD3XD59_SINWO</name>
<comment type="caution">
    <text evidence="3">The sequence shown here is derived from an EMBL/GenBank/DDBJ whole genome shotgun (WGS) entry which is preliminary data.</text>
</comment>
<dbReference type="SUPFAM" id="SSF57603">
    <property type="entry name" value="FnI-like domain"/>
    <property type="match status" value="2"/>
</dbReference>
<feature type="domain" description="VWFC" evidence="2">
    <location>
        <begin position="85"/>
        <end position="143"/>
    </location>
</feature>
<dbReference type="PROSITE" id="PS01208">
    <property type="entry name" value="VWFC_1"/>
    <property type="match status" value="1"/>
</dbReference>
<reference evidence="3 4" key="1">
    <citation type="submission" date="2024-11" db="EMBL/GenBank/DDBJ databases">
        <title>Chromosome-level genome assembly of the freshwater bivalve Anodonta woodiana.</title>
        <authorList>
            <person name="Chen X."/>
        </authorList>
    </citation>
    <scope>NUCLEOTIDE SEQUENCE [LARGE SCALE GENOMIC DNA]</scope>
    <source>
        <strain evidence="3">MN2024</strain>
        <tissue evidence="3">Gills</tissue>
    </source>
</reference>
<dbReference type="Pfam" id="PF23334">
    <property type="entry name" value="VWC2L_2nd"/>
    <property type="match status" value="2"/>
</dbReference>
<evidence type="ECO:0000313" key="3">
    <source>
        <dbReference type="EMBL" id="KAL3883650.1"/>
    </source>
</evidence>
<dbReference type="Gene3D" id="6.20.200.20">
    <property type="match status" value="1"/>
</dbReference>
<protein>
    <recommendedName>
        <fullName evidence="2">VWFC domain-containing protein</fullName>
    </recommendedName>
</protein>
<keyword evidence="4" id="KW-1185">Reference proteome</keyword>
<dbReference type="PROSITE" id="PS50184">
    <property type="entry name" value="VWFC_2"/>
    <property type="match status" value="2"/>
</dbReference>
<feature type="domain" description="VWFC" evidence="2">
    <location>
        <begin position="25"/>
        <end position="86"/>
    </location>
</feature>
<keyword evidence="1" id="KW-0732">Signal</keyword>
<dbReference type="InterPro" id="IPR042979">
    <property type="entry name" value="VWC2/VWC2L"/>
</dbReference>
<dbReference type="EMBL" id="JBJQND010000003">
    <property type="protein sequence ID" value="KAL3883650.1"/>
    <property type="molecule type" value="Genomic_DNA"/>
</dbReference>
<dbReference type="Proteomes" id="UP001634394">
    <property type="component" value="Unassembled WGS sequence"/>
</dbReference>
<dbReference type="GO" id="GO:0005576">
    <property type="term" value="C:extracellular region"/>
    <property type="evidence" value="ECO:0007669"/>
    <property type="project" value="UniProtKB-SubCell"/>
</dbReference>
<accession>A0ABD3XD59</accession>
<evidence type="ECO:0000313" key="4">
    <source>
        <dbReference type="Proteomes" id="UP001634394"/>
    </source>
</evidence>
<evidence type="ECO:0000256" key="1">
    <source>
        <dbReference type="SAM" id="SignalP"/>
    </source>
</evidence>
<gene>
    <name evidence="3" type="ORF">ACJMK2_029892</name>
</gene>
<proteinExistence type="predicted"/>
<feature type="chain" id="PRO_5044831094" description="VWFC domain-containing protein" evidence="1">
    <location>
        <begin position="24"/>
        <end position="262"/>
    </location>
</feature>
<dbReference type="SMART" id="SM00214">
    <property type="entry name" value="VWC"/>
    <property type="match status" value="3"/>
</dbReference>
<dbReference type="InterPro" id="IPR001007">
    <property type="entry name" value="VWF_dom"/>
</dbReference>
<dbReference type="PANTHER" id="PTHR46252:SF3">
    <property type="entry name" value="KIELIN_CHORDIN-LIKE PROTEIN"/>
    <property type="match status" value="1"/>
</dbReference>